<evidence type="ECO:0000256" key="1">
    <source>
        <dbReference type="SAM" id="Phobius"/>
    </source>
</evidence>
<protein>
    <submittedName>
        <fullName evidence="2">Putative membrane protein</fullName>
    </submittedName>
</protein>
<dbReference type="InterPro" id="IPR021125">
    <property type="entry name" value="DUF2127"/>
</dbReference>
<keyword evidence="1" id="KW-1133">Transmembrane helix</keyword>
<name>A0A840CBX8_9RHOB</name>
<comment type="caution">
    <text evidence="2">The sequence shown here is derived from an EMBL/GenBank/DDBJ whole genome shotgun (WGS) entry which is preliminary data.</text>
</comment>
<dbReference type="Pfam" id="PF09900">
    <property type="entry name" value="DUF2127"/>
    <property type="match status" value="1"/>
</dbReference>
<keyword evidence="3" id="KW-1185">Reference proteome</keyword>
<feature type="transmembrane region" description="Helical" evidence="1">
    <location>
        <begin position="21"/>
        <end position="43"/>
    </location>
</feature>
<evidence type="ECO:0000313" key="3">
    <source>
        <dbReference type="Proteomes" id="UP000585681"/>
    </source>
</evidence>
<feature type="transmembrane region" description="Helical" evidence="1">
    <location>
        <begin position="138"/>
        <end position="154"/>
    </location>
</feature>
<gene>
    <name evidence="2" type="ORF">GGR17_003376</name>
</gene>
<reference evidence="2" key="1">
    <citation type="submission" date="2020-08" db="EMBL/GenBank/DDBJ databases">
        <title>Genomic Encyclopedia of Type Strains, Phase IV (KMG-IV): sequencing the most valuable type-strain genomes for metagenomic binning, comparative biology and taxonomic classification.</title>
        <authorList>
            <person name="Goeker M."/>
        </authorList>
    </citation>
    <scope>NUCLEOTIDE SEQUENCE [LARGE SCALE GENOMIC DNA]</scope>
    <source>
        <strain evidence="2">DSM 105040</strain>
    </source>
</reference>
<dbReference type="RefSeq" id="WP_054539121.1">
    <property type="nucleotide sequence ID" value="NZ_JACIEQ010000006.1"/>
</dbReference>
<dbReference type="Proteomes" id="UP000585681">
    <property type="component" value="Unassembled WGS sequence"/>
</dbReference>
<feature type="transmembrane region" description="Helical" evidence="1">
    <location>
        <begin position="87"/>
        <end position="106"/>
    </location>
</feature>
<dbReference type="AlphaFoldDB" id="A0A840CBX8"/>
<dbReference type="EMBL" id="JACIEQ010000006">
    <property type="protein sequence ID" value="MBB4023541.1"/>
    <property type="molecule type" value="Genomic_DNA"/>
</dbReference>
<feature type="transmembrane region" description="Helical" evidence="1">
    <location>
        <begin position="113"/>
        <end position="132"/>
    </location>
</feature>
<keyword evidence="1" id="KW-0472">Membrane</keyword>
<organism evidence="2 3">
    <name type="scientific">Actibacterium naphthalenivorans</name>
    <dbReference type="NCBI Taxonomy" id="1614693"/>
    <lineage>
        <taxon>Bacteria</taxon>
        <taxon>Pseudomonadati</taxon>
        <taxon>Pseudomonadota</taxon>
        <taxon>Alphaproteobacteria</taxon>
        <taxon>Rhodobacterales</taxon>
        <taxon>Roseobacteraceae</taxon>
        <taxon>Actibacterium</taxon>
    </lineage>
</organism>
<evidence type="ECO:0000313" key="2">
    <source>
        <dbReference type="EMBL" id="MBB4023541.1"/>
    </source>
</evidence>
<sequence length="166" mass="17999">MLPHPPAGRLRQWLLHEAFEASLLLKGLMALAEITAGIGLHFVPSGGILALADWLTRTVLARDPSGAVAGWLVAQAQGVTDPAGAFLAFYLAAHGALKLAMVGGLAARWRWAYPASIVVLTGFIATQIHRYVATQSPMMIVLTLFDMVVITLIWREYRLMRGQIPS</sequence>
<proteinExistence type="predicted"/>
<accession>A0A840CBX8</accession>
<keyword evidence="1" id="KW-0812">Transmembrane</keyword>